<feature type="region of interest" description="Disordered" evidence="2">
    <location>
        <begin position="438"/>
        <end position="473"/>
    </location>
</feature>
<accession>A0ABP0B6Y6</accession>
<protein>
    <recommendedName>
        <fullName evidence="5">MEI5 protein</fullName>
    </recommendedName>
</protein>
<reference evidence="3 4" key="1">
    <citation type="submission" date="2024-01" db="EMBL/GenBank/DDBJ databases">
        <authorList>
            <person name="Allen C."/>
            <person name="Tagirdzhanova G."/>
        </authorList>
    </citation>
    <scope>NUCLEOTIDE SEQUENCE [LARGE SCALE GENOMIC DNA]</scope>
</reference>
<organism evidence="3 4">
    <name type="scientific">Sporothrix eucalyptigena</name>
    <dbReference type="NCBI Taxonomy" id="1812306"/>
    <lineage>
        <taxon>Eukaryota</taxon>
        <taxon>Fungi</taxon>
        <taxon>Dikarya</taxon>
        <taxon>Ascomycota</taxon>
        <taxon>Pezizomycotina</taxon>
        <taxon>Sordariomycetes</taxon>
        <taxon>Sordariomycetidae</taxon>
        <taxon>Ophiostomatales</taxon>
        <taxon>Ophiostomataceae</taxon>
        <taxon>Sporothrix</taxon>
    </lineage>
</organism>
<feature type="compositionally biased region" description="Polar residues" evidence="2">
    <location>
        <begin position="456"/>
        <end position="473"/>
    </location>
</feature>
<name>A0ABP0B6Y6_9PEZI</name>
<evidence type="ECO:0000256" key="2">
    <source>
        <dbReference type="SAM" id="MobiDB-lite"/>
    </source>
</evidence>
<evidence type="ECO:0000256" key="1">
    <source>
        <dbReference type="SAM" id="Coils"/>
    </source>
</evidence>
<keyword evidence="1" id="KW-0175">Coiled coil</keyword>
<evidence type="ECO:0000313" key="3">
    <source>
        <dbReference type="EMBL" id="CAK7215344.1"/>
    </source>
</evidence>
<gene>
    <name evidence="3" type="ORF">SEUCBS140593_002498</name>
</gene>
<feature type="coiled-coil region" evidence="1">
    <location>
        <begin position="41"/>
        <end position="113"/>
    </location>
</feature>
<evidence type="ECO:0000313" key="4">
    <source>
        <dbReference type="Proteomes" id="UP001642482"/>
    </source>
</evidence>
<evidence type="ECO:0008006" key="5">
    <source>
        <dbReference type="Google" id="ProtNLM"/>
    </source>
</evidence>
<dbReference type="EMBL" id="CAWUHD010000016">
    <property type="protein sequence ID" value="CAK7215344.1"/>
    <property type="molecule type" value="Genomic_DNA"/>
</dbReference>
<sequence>MALQNGAHVFKELLELIELKKKLETESDVKFRLITQAGAAKEKLEAQCLEKDATIAQLKANVTSLRQNVANIKPLEKRLKDKEDSVKSLNSKVLELEKEKQNLVKRLEAERTDKAGLRESHRNTKQKLDRPEGYALIPKPLKREDIAQKLEIIFKSAFDMINTCFSGDLDARYLGTNYWDSFKVNVGKCKAGIPLAPSNSPEAKRMRTAAVLRVLAVVATNQLFQPEYTLARGSELSQALHAQVDDSDRANFVRRVLLQVEPNNPTVGEHIANRVKFVNKCLTNVVRPILAEDVFIRLASDLDRWVQDAVRVWSEAIQPLPQGISVFIDLDETDDAPPAREWVVMAASPEWAASVPATKSSGPARTGSTAGSSSGAERSPAPALAASGPTVNTANVPITSAANVAACIWPVFLMMDKDKSVVRQGFVLTKAQVAKAEQEEKDLAKMPPNSRRMTRVRTNSNIVSPSSPSDVPF</sequence>
<feature type="region of interest" description="Disordered" evidence="2">
    <location>
        <begin position="354"/>
        <end position="389"/>
    </location>
</feature>
<proteinExistence type="predicted"/>
<keyword evidence="4" id="KW-1185">Reference proteome</keyword>
<dbReference type="Proteomes" id="UP001642482">
    <property type="component" value="Unassembled WGS sequence"/>
</dbReference>
<feature type="compositionally biased region" description="Low complexity" evidence="2">
    <location>
        <begin position="360"/>
        <end position="379"/>
    </location>
</feature>
<comment type="caution">
    <text evidence="3">The sequence shown here is derived from an EMBL/GenBank/DDBJ whole genome shotgun (WGS) entry which is preliminary data.</text>
</comment>